<dbReference type="Pfam" id="PF08387">
    <property type="entry name" value="FBD"/>
    <property type="match status" value="1"/>
</dbReference>
<sequence length="459" mass="51714">MAHRDRISQLPEELLLRILSSLPAKDVVITMVLSKRWKFLWTLVPTLAYDHATYQNAEGTRFSPFVYSSLLLHEAPVLETLRLKLDRESATAVDIGVWVKTAVKRSVRELDIDINSPSILTPVTLPWSLFAGGCKTLATLKLSNMTLVNASSSLPASFPSLKNLSLVKMKYPSEEFINKLLASCPVLDDLAVEQCSGDEAYGFVIDTPSLVSFDIVDHCGELCVVESNMPEIVYVNLDINYRRPWKMLSSLSSVKQLELCLTSSKRKKVSPEGFPLSSFCIVEKDMPNIIDADVFVNHYPSTEILSSITSVKRLDLCLSYSKDAYSDGSVFHRLVHLKICTCATEWLNLLMCVLRDSPKLRAIKLRQCHDIRDDQPRPCWNEPKSVPECLISSLETLKWVNYQGTEEEKEVAAFILRNGRCLKKVAISSEATDSDKKLEMLKELSLFSRRSPNCHLAFD</sequence>
<dbReference type="PANTHER" id="PTHR31900:SF34">
    <property type="entry name" value="EMB|CAB62440.1-RELATED"/>
    <property type="match status" value="1"/>
</dbReference>
<proteinExistence type="predicted"/>
<reference evidence="2" key="1">
    <citation type="submission" date="2021-01" db="EMBL/GenBank/DDBJ databases">
        <authorList>
            <consortium name="Genoscope - CEA"/>
            <person name="William W."/>
        </authorList>
    </citation>
    <scope>NUCLEOTIDE SEQUENCE</scope>
</reference>
<dbReference type="SUPFAM" id="SSF81383">
    <property type="entry name" value="F-box domain"/>
    <property type="match status" value="1"/>
</dbReference>
<dbReference type="InterPro" id="IPR006566">
    <property type="entry name" value="FBD"/>
</dbReference>
<dbReference type="Gene3D" id="1.20.1280.50">
    <property type="match status" value="1"/>
</dbReference>
<dbReference type="Pfam" id="PF24758">
    <property type="entry name" value="LRR_At5g56370"/>
    <property type="match status" value="1"/>
</dbReference>
<accession>A0A816WR81</accession>
<evidence type="ECO:0000259" key="1">
    <source>
        <dbReference type="PROSITE" id="PS50181"/>
    </source>
</evidence>
<name>A0A816WR81_BRANA</name>
<dbReference type="Gene3D" id="3.80.10.10">
    <property type="entry name" value="Ribonuclease Inhibitor"/>
    <property type="match status" value="1"/>
</dbReference>
<gene>
    <name evidence="2" type="ORF">DARMORV10_A02P09160.1</name>
</gene>
<dbReference type="Pfam" id="PF00646">
    <property type="entry name" value="F-box"/>
    <property type="match status" value="1"/>
</dbReference>
<dbReference type="EMBL" id="HG994356">
    <property type="protein sequence ID" value="CAF2137524.1"/>
    <property type="molecule type" value="Genomic_DNA"/>
</dbReference>
<protein>
    <submittedName>
        <fullName evidence="2">(rape) hypothetical protein</fullName>
    </submittedName>
</protein>
<evidence type="ECO:0000313" key="2">
    <source>
        <dbReference type="EMBL" id="CAF2137524.1"/>
    </source>
</evidence>
<dbReference type="Proteomes" id="UP001295469">
    <property type="component" value="Chromosome A02"/>
</dbReference>
<organism evidence="2">
    <name type="scientific">Brassica napus</name>
    <name type="common">Rape</name>
    <dbReference type="NCBI Taxonomy" id="3708"/>
    <lineage>
        <taxon>Eukaryota</taxon>
        <taxon>Viridiplantae</taxon>
        <taxon>Streptophyta</taxon>
        <taxon>Embryophyta</taxon>
        <taxon>Tracheophyta</taxon>
        <taxon>Spermatophyta</taxon>
        <taxon>Magnoliopsida</taxon>
        <taxon>eudicotyledons</taxon>
        <taxon>Gunneridae</taxon>
        <taxon>Pentapetalae</taxon>
        <taxon>rosids</taxon>
        <taxon>malvids</taxon>
        <taxon>Brassicales</taxon>
        <taxon>Brassicaceae</taxon>
        <taxon>Brassiceae</taxon>
        <taxon>Brassica</taxon>
    </lineage>
</organism>
<dbReference type="SMART" id="SM00579">
    <property type="entry name" value="FBD"/>
    <property type="match status" value="1"/>
</dbReference>
<dbReference type="SMART" id="SM00256">
    <property type="entry name" value="FBOX"/>
    <property type="match status" value="1"/>
</dbReference>
<dbReference type="InterPro" id="IPR050232">
    <property type="entry name" value="FBL13/AtMIF1-like"/>
</dbReference>
<dbReference type="InterPro" id="IPR053781">
    <property type="entry name" value="F-box_AtFBL13-like"/>
</dbReference>
<dbReference type="CDD" id="cd22160">
    <property type="entry name" value="F-box_AtFBL13-like"/>
    <property type="match status" value="1"/>
</dbReference>
<dbReference type="InterPro" id="IPR001810">
    <property type="entry name" value="F-box_dom"/>
</dbReference>
<dbReference type="PANTHER" id="PTHR31900">
    <property type="entry name" value="F-BOX/RNI SUPERFAMILY PROTEIN-RELATED"/>
    <property type="match status" value="1"/>
</dbReference>
<dbReference type="InterPro" id="IPR055411">
    <property type="entry name" value="LRR_FXL15/At3g58940/PEG3-like"/>
</dbReference>
<feature type="domain" description="F-box" evidence="1">
    <location>
        <begin position="4"/>
        <end position="57"/>
    </location>
</feature>
<dbReference type="PROSITE" id="PS50181">
    <property type="entry name" value="FBOX"/>
    <property type="match status" value="1"/>
</dbReference>
<dbReference type="AlphaFoldDB" id="A0A816WR81"/>
<dbReference type="InterPro" id="IPR036047">
    <property type="entry name" value="F-box-like_dom_sf"/>
</dbReference>
<dbReference type="SUPFAM" id="SSF52047">
    <property type="entry name" value="RNI-like"/>
    <property type="match status" value="1"/>
</dbReference>
<dbReference type="InterPro" id="IPR032675">
    <property type="entry name" value="LRR_dom_sf"/>
</dbReference>